<evidence type="ECO:0000313" key="2">
    <source>
        <dbReference type="Proteomes" id="UP001290861"/>
    </source>
</evidence>
<organism evidence="1 2">
    <name type="scientific">Pontiella agarivorans</name>
    <dbReference type="NCBI Taxonomy" id="3038953"/>
    <lineage>
        <taxon>Bacteria</taxon>
        <taxon>Pseudomonadati</taxon>
        <taxon>Kiritimatiellota</taxon>
        <taxon>Kiritimatiellia</taxon>
        <taxon>Kiritimatiellales</taxon>
        <taxon>Pontiellaceae</taxon>
        <taxon>Pontiella</taxon>
    </lineage>
</organism>
<protein>
    <submittedName>
        <fullName evidence="1">Uncharacterized protein</fullName>
    </submittedName>
</protein>
<sequence length="65" mass="7199">MKIFGGGFTVGFHVVDGEFGEIVVGDAMISHGFHLYKKVGGLFKVVGHECMQNGHDMPRRAFKFQ</sequence>
<dbReference type="RefSeq" id="WP_322608456.1">
    <property type="nucleotide sequence ID" value="NZ_JARVCO010000010.1"/>
</dbReference>
<accession>A0ABU5MWQ6</accession>
<name>A0ABU5MWQ6_9BACT</name>
<reference evidence="1 2" key="1">
    <citation type="journal article" date="2024" name="Appl. Environ. Microbiol.">
        <title>Pontiella agarivorans sp. nov., a novel marine anaerobic bacterium capable of degrading macroalgal polysaccharides and fixing nitrogen.</title>
        <authorList>
            <person name="Liu N."/>
            <person name="Kivenson V."/>
            <person name="Peng X."/>
            <person name="Cui Z."/>
            <person name="Lankiewicz T.S."/>
            <person name="Gosselin K.M."/>
            <person name="English C.J."/>
            <person name="Blair E.M."/>
            <person name="O'Malley M.A."/>
            <person name="Valentine D.L."/>
        </authorList>
    </citation>
    <scope>NUCLEOTIDE SEQUENCE [LARGE SCALE GENOMIC DNA]</scope>
    <source>
        <strain evidence="1 2">NLcol2</strain>
    </source>
</reference>
<dbReference type="EMBL" id="JARVCO010000010">
    <property type="protein sequence ID" value="MDZ8118658.1"/>
    <property type="molecule type" value="Genomic_DNA"/>
</dbReference>
<evidence type="ECO:0000313" key="1">
    <source>
        <dbReference type="EMBL" id="MDZ8118658.1"/>
    </source>
</evidence>
<dbReference type="Proteomes" id="UP001290861">
    <property type="component" value="Unassembled WGS sequence"/>
</dbReference>
<keyword evidence="2" id="KW-1185">Reference proteome</keyword>
<gene>
    <name evidence="1" type="ORF">P9H32_08450</name>
</gene>
<proteinExistence type="predicted"/>
<comment type="caution">
    <text evidence="1">The sequence shown here is derived from an EMBL/GenBank/DDBJ whole genome shotgun (WGS) entry which is preliminary data.</text>
</comment>